<name>A0A816B0F0_9BILA</name>
<dbReference type="EMBL" id="CAJNRE010006116">
    <property type="protein sequence ID" value="CAF2052783.1"/>
    <property type="molecule type" value="Genomic_DNA"/>
</dbReference>
<evidence type="ECO:0000313" key="9">
    <source>
        <dbReference type="EMBL" id="CAF5180453.1"/>
    </source>
</evidence>
<evidence type="ECO:0000313" key="3">
    <source>
        <dbReference type="EMBL" id="CAF2077628.1"/>
    </source>
</evidence>
<dbReference type="Proteomes" id="UP000663887">
    <property type="component" value="Unassembled WGS sequence"/>
</dbReference>
<dbReference type="Proteomes" id="UP000663824">
    <property type="component" value="Unassembled WGS sequence"/>
</dbReference>
<evidence type="ECO:0000313" key="6">
    <source>
        <dbReference type="EMBL" id="CAF4011411.1"/>
    </source>
</evidence>
<gene>
    <name evidence="6" type="ORF">BYL167_LOCUS14249</name>
    <name evidence="1" type="ORF">CJN711_LOCUS35730</name>
    <name evidence="7" type="ORF">GIL414_LOCUS13199</name>
    <name evidence="2" type="ORF">MBJ925_LOCUS13366</name>
    <name evidence="5" type="ORF">OVN521_LOCUS14306</name>
    <name evidence="9" type="ORF">SMN809_LOCUS68782</name>
    <name evidence="8" type="ORF">UXM345_LOCUS29229</name>
    <name evidence="3" type="ORF">WKI299_LOCUS15467</name>
    <name evidence="4" type="ORF">XDN619_LOCUS26662</name>
</gene>
<reference evidence="1" key="1">
    <citation type="submission" date="2021-02" db="EMBL/GenBank/DDBJ databases">
        <authorList>
            <person name="Nowell W R."/>
        </authorList>
    </citation>
    <scope>NUCLEOTIDE SEQUENCE</scope>
</reference>
<dbReference type="EMBL" id="CAJOBG010002157">
    <property type="protein sequence ID" value="CAF3987792.1"/>
    <property type="molecule type" value="Genomic_DNA"/>
</dbReference>
<dbReference type="Proteomes" id="UP000663842">
    <property type="component" value="Unassembled WGS sequence"/>
</dbReference>
<dbReference type="EMBL" id="CAJNRF010006019">
    <property type="protein sequence ID" value="CAF2077628.1"/>
    <property type="molecule type" value="Genomic_DNA"/>
</dbReference>
<evidence type="ECO:0000313" key="2">
    <source>
        <dbReference type="EMBL" id="CAF2052783.1"/>
    </source>
</evidence>
<sequence>MDIFSPPLQKLYTGFRFNGWTRDTWLSEWSSHKCWFVGSIHRLMINAKGQPINLTTDQLDSDISNITWIININNDQVKMIVPRGQKMLTFLK</sequence>
<protein>
    <submittedName>
        <fullName evidence="1">Uncharacterized protein</fullName>
    </submittedName>
</protein>
<dbReference type="EMBL" id="CAJNOV010017223">
    <property type="protein sequence ID" value="CAF1604608.1"/>
    <property type="molecule type" value="Genomic_DNA"/>
</dbReference>
<evidence type="ECO:0000313" key="5">
    <source>
        <dbReference type="EMBL" id="CAF3987792.1"/>
    </source>
</evidence>
<dbReference type="Proteomes" id="UP000681720">
    <property type="component" value="Unassembled WGS sequence"/>
</dbReference>
<dbReference type="Proteomes" id="UP000681967">
    <property type="component" value="Unassembled WGS sequence"/>
</dbReference>
<dbReference type="Proteomes" id="UP000663856">
    <property type="component" value="Unassembled WGS sequence"/>
</dbReference>
<dbReference type="Proteomes" id="UP000676336">
    <property type="component" value="Unassembled WGS sequence"/>
</dbReference>
<evidence type="ECO:0000313" key="10">
    <source>
        <dbReference type="Proteomes" id="UP000663855"/>
    </source>
</evidence>
<accession>A0A816B0F0</accession>
<dbReference type="EMBL" id="CAJOBI010318085">
    <property type="protein sequence ID" value="CAF5180453.1"/>
    <property type="molecule type" value="Genomic_DNA"/>
</dbReference>
<evidence type="ECO:0000313" key="11">
    <source>
        <dbReference type="Proteomes" id="UP000663866"/>
    </source>
</evidence>
<dbReference type="EMBL" id="CAJOBF010007090">
    <property type="protein sequence ID" value="CAF4223362.1"/>
    <property type="molecule type" value="Genomic_DNA"/>
</dbReference>
<evidence type="ECO:0000313" key="8">
    <source>
        <dbReference type="EMBL" id="CAF4223362.1"/>
    </source>
</evidence>
<comment type="caution">
    <text evidence="1">The sequence shown here is derived from an EMBL/GenBank/DDBJ whole genome shotgun (WGS) entry which is preliminary data.</text>
</comment>
<evidence type="ECO:0000313" key="7">
    <source>
        <dbReference type="EMBL" id="CAF4027062.1"/>
    </source>
</evidence>
<evidence type="ECO:0000313" key="4">
    <source>
        <dbReference type="EMBL" id="CAF2140593.1"/>
    </source>
</evidence>
<keyword evidence="11" id="KW-1185">Reference proteome</keyword>
<proteinExistence type="predicted"/>
<dbReference type="AlphaFoldDB" id="A0A816B0F0"/>
<organism evidence="1 10">
    <name type="scientific">Rotaria magnacalcarata</name>
    <dbReference type="NCBI Taxonomy" id="392030"/>
    <lineage>
        <taxon>Eukaryota</taxon>
        <taxon>Metazoa</taxon>
        <taxon>Spiralia</taxon>
        <taxon>Gnathifera</taxon>
        <taxon>Rotifera</taxon>
        <taxon>Eurotatoria</taxon>
        <taxon>Bdelloidea</taxon>
        <taxon>Philodinida</taxon>
        <taxon>Philodinidae</taxon>
        <taxon>Rotaria</taxon>
    </lineage>
</organism>
<evidence type="ECO:0000313" key="1">
    <source>
        <dbReference type="EMBL" id="CAF1604608.1"/>
    </source>
</evidence>
<dbReference type="EMBL" id="CAJNRG010012480">
    <property type="protein sequence ID" value="CAF2140593.1"/>
    <property type="molecule type" value="Genomic_DNA"/>
</dbReference>
<dbReference type="Proteomes" id="UP000663855">
    <property type="component" value="Unassembled WGS sequence"/>
</dbReference>
<dbReference type="EMBL" id="CAJOBJ010005299">
    <property type="protein sequence ID" value="CAF4027062.1"/>
    <property type="molecule type" value="Genomic_DNA"/>
</dbReference>
<dbReference type="Proteomes" id="UP000663866">
    <property type="component" value="Unassembled WGS sequence"/>
</dbReference>
<dbReference type="EMBL" id="CAJOBH010005039">
    <property type="protein sequence ID" value="CAF4011411.1"/>
    <property type="molecule type" value="Genomic_DNA"/>
</dbReference>